<reference evidence="1 2" key="1">
    <citation type="submission" date="2019-03" db="EMBL/GenBank/DDBJ databases">
        <title>Genomic Encyclopedia of Archaeal and Bacterial Type Strains, Phase II (KMG-II): from individual species to whole genera.</title>
        <authorList>
            <person name="Goeker M."/>
        </authorList>
    </citation>
    <scope>NUCLEOTIDE SEQUENCE [LARGE SCALE GENOMIC DNA]</scope>
    <source>
        <strain evidence="1 2">RL-C</strain>
    </source>
</reference>
<dbReference type="RefSeq" id="WP_131837785.1">
    <property type="nucleotide sequence ID" value="NZ_SLWB01000001.1"/>
</dbReference>
<gene>
    <name evidence="1" type="ORF">CLV25_101218</name>
</gene>
<accession>A0A4R2F6X4</accession>
<dbReference type="SUPFAM" id="SSF52317">
    <property type="entry name" value="Class I glutamine amidotransferase-like"/>
    <property type="match status" value="1"/>
</dbReference>
<dbReference type="PANTHER" id="PTHR10224">
    <property type="entry name" value="ES1 PROTEIN HOMOLOG, MITOCHONDRIAL"/>
    <property type="match status" value="1"/>
</dbReference>
<comment type="caution">
    <text evidence="1">The sequence shown here is derived from an EMBL/GenBank/DDBJ whole genome shotgun (WGS) entry which is preliminary data.</text>
</comment>
<dbReference type="EMBL" id="SLWB01000001">
    <property type="protein sequence ID" value="TCN73000.1"/>
    <property type="molecule type" value="Genomic_DNA"/>
</dbReference>
<evidence type="ECO:0000313" key="1">
    <source>
        <dbReference type="EMBL" id="TCN73000.1"/>
    </source>
</evidence>
<dbReference type="Gene3D" id="3.40.50.880">
    <property type="match status" value="1"/>
</dbReference>
<evidence type="ECO:0000313" key="2">
    <source>
        <dbReference type="Proteomes" id="UP000294830"/>
    </source>
</evidence>
<protein>
    <submittedName>
        <fullName evidence="1">Enhancing lycopene biosynthesis protein 2</fullName>
    </submittedName>
</protein>
<dbReference type="NCBIfam" id="NF008747">
    <property type="entry name" value="PRK11780.1"/>
    <property type="match status" value="1"/>
</dbReference>
<name>A0A4R2F6X4_9BACT</name>
<keyword evidence="2" id="KW-1185">Reference proteome</keyword>
<proteinExistence type="predicted"/>
<dbReference type="OrthoDB" id="9800516at2"/>
<organism evidence="1 2">
    <name type="scientific">Acetobacteroides hydrogenigenes</name>
    <dbReference type="NCBI Taxonomy" id="979970"/>
    <lineage>
        <taxon>Bacteria</taxon>
        <taxon>Pseudomonadati</taxon>
        <taxon>Bacteroidota</taxon>
        <taxon>Bacteroidia</taxon>
        <taxon>Bacteroidales</taxon>
        <taxon>Rikenellaceae</taxon>
        <taxon>Acetobacteroides</taxon>
    </lineage>
</organism>
<sequence>MKKFAIVISGCGVQDGAEIHESVMAMLAVDMAGCFYQLFAPDMLQLRVVNHLTGREVDEKRNVLVESARIARGNIKPLSEYRAADYDALLFPGGFGAALNLSTYGRDGASMKVNSEVERAVKDAYSQKKVIGAMCIAPVVVAKILGKGMLTIGSDRGTAADIENFGAKHQSSGKGEVAIDLENKIFTTPCYMLSSSIKDIFVGATNLVNEMVRAME</sequence>
<dbReference type="PANTHER" id="PTHR10224:SF12">
    <property type="entry name" value="GLYOXALASE ELBB"/>
    <property type="match status" value="1"/>
</dbReference>
<dbReference type="AlphaFoldDB" id="A0A4R2F6X4"/>
<dbReference type="InterPro" id="IPR029062">
    <property type="entry name" value="Class_I_gatase-like"/>
</dbReference>
<dbReference type="Proteomes" id="UP000294830">
    <property type="component" value="Unassembled WGS sequence"/>
</dbReference>